<evidence type="ECO:0000256" key="1">
    <source>
        <dbReference type="ARBA" id="ARBA00004141"/>
    </source>
</evidence>
<keyword evidence="4" id="KW-0862">Zinc</keyword>
<gene>
    <name evidence="10" type="primary">dmeF</name>
    <name evidence="10" type="ORF">HBH39_14265</name>
</gene>
<evidence type="ECO:0000256" key="4">
    <source>
        <dbReference type="ARBA" id="ARBA00022906"/>
    </source>
</evidence>
<keyword evidence="4" id="KW-0864">Zinc transport</keyword>
<organism evidence="10 11">
    <name type="scientific">Shewanella aestuarii</name>
    <dbReference type="NCBI Taxonomy" id="1028752"/>
    <lineage>
        <taxon>Bacteria</taxon>
        <taxon>Pseudomonadati</taxon>
        <taxon>Pseudomonadota</taxon>
        <taxon>Gammaproteobacteria</taxon>
        <taxon>Alteromonadales</taxon>
        <taxon>Shewanellaceae</taxon>
        <taxon>Shewanella</taxon>
    </lineage>
</organism>
<evidence type="ECO:0000256" key="7">
    <source>
        <dbReference type="ARBA" id="ARBA00023136"/>
    </source>
</evidence>
<protein>
    <submittedName>
        <fullName evidence="10">CDF family Co(II)/Ni(II) efflux transporter DmeF</fullName>
    </submittedName>
</protein>
<feature type="transmembrane region" description="Helical" evidence="8">
    <location>
        <begin position="28"/>
        <end position="50"/>
    </location>
</feature>
<keyword evidence="3 8" id="KW-0812">Transmembrane</keyword>
<evidence type="ECO:0000256" key="3">
    <source>
        <dbReference type="ARBA" id="ARBA00022692"/>
    </source>
</evidence>
<dbReference type="GO" id="GO:0016020">
    <property type="term" value="C:membrane"/>
    <property type="evidence" value="ECO:0007669"/>
    <property type="project" value="UniProtKB-SubCell"/>
</dbReference>
<dbReference type="GO" id="GO:0006882">
    <property type="term" value="P:intracellular zinc ion homeostasis"/>
    <property type="evidence" value="ECO:0007669"/>
    <property type="project" value="InterPro"/>
</dbReference>
<dbReference type="Pfam" id="PF01545">
    <property type="entry name" value="Cation_efflux"/>
    <property type="match status" value="1"/>
</dbReference>
<evidence type="ECO:0000259" key="9">
    <source>
        <dbReference type="Pfam" id="PF01545"/>
    </source>
</evidence>
<reference evidence="10 11" key="1">
    <citation type="submission" date="2020-03" db="EMBL/GenBank/DDBJ databases">
        <title>Complete genome sequence of Shewanella sp.</title>
        <authorList>
            <person name="Kim Y.-S."/>
            <person name="Kim S.-J."/>
            <person name="Jung H.-K."/>
            <person name="Kim K.-H."/>
        </authorList>
    </citation>
    <scope>NUCLEOTIDE SEQUENCE [LARGE SCALE GENOMIC DNA]</scope>
    <source>
        <strain evidence="10 11">PN3F2</strain>
    </source>
</reference>
<feature type="transmembrane region" description="Helical" evidence="8">
    <location>
        <begin position="130"/>
        <end position="148"/>
    </location>
</feature>
<dbReference type="NCBIfam" id="NF033827">
    <property type="entry name" value="CDF_efflux_DmeF"/>
    <property type="match status" value="1"/>
</dbReference>
<dbReference type="SUPFAM" id="SSF161111">
    <property type="entry name" value="Cation efflux protein transmembrane domain-like"/>
    <property type="match status" value="1"/>
</dbReference>
<dbReference type="Gene3D" id="1.20.1510.10">
    <property type="entry name" value="Cation efflux protein transmembrane domain"/>
    <property type="match status" value="1"/>
</dbReference>
<name>A0A6G9QNW1_9GAMM</name>
<feature type="transmembrane region" description="Helical" evidence="8">
    <location>
        <begin position="201"/>
        <end position="221"/>
    </location>
</feature>
<dbReference type="InterPro" id="IPR002524">
    <property type="entry name" value="Cation_efflux"/>
</dbReference>
<evidence type="ECO:0000256" key="5">
    <source>
        <dbReference type="ARBA" id="ARBA00022989"/>
    </source>
</evidence>
<sequence>MKAHSTEKWSQTHNFNHHNHEGEKNTRYVLILTVLTMIIEIVAGTVYGSMALLADGWHMGTHAAAFMITLFAYHYARKHADSPQFAFGTGKVSVLGGFTSAIALGMVALLMLVESFSRIINPHEIQFEQAIFVAVIGLAVNIVSAFLLKDHHSHDHHDHHDHHSHAHHDHNLNAAYMHVLADALTSLLAIFALVLGKYLGWLWLDPIMGIVGAIIITKWAYGLIMHTSPILLDDNQAAKQQESIKAFVEKHCACVISDIHLWRANSADFVLVLSVVTHEDIDNLKLKRQLQSKFNQVKHITLEVHQCDLPECADVIVK</sequence>
<keyword evidence="6" id="KW-0406">Ion transport</keyword>
<evidence type="ECO:0000256" key="8">
    <source>
        <dbReference type="SAM" id="Phobius"/>
    </source>
</evidence>
<dbReference type="InterPro" id="IPR058533">
    <property type="entry name" value="Cation_efflux_TM"/>
</dbReference>
<keyword evidence="5 8" id="KW-1133">Transmembrane helix</keyword>
<comment type="subcellular location">
    <subcellularLocation>
        <location evidence="1">Membrane</location>
        <topology evidence="1">Multi-pass membrane protein</topology>
    </subcellularLocation>
</comment>
<evidence type="ECO:0000313" key="11">
    <source>
        <dbReference type="Proteomes" id="UP000502608"/>
    </source>
</evidence>
<feature type="transmembrane region" description="Helical" evidence="8">
    <location>
        <begin position="88"/>
        <end position="110"/>
    </location>
</feature>
<dbReference type="AlphaFoldDB" id="A0A6G9QNW1"/>
<accession>A0A6G9QNW1</accession>
<dbReference type="PANTHER" id="PTHR45755">
    <property type="match status" value="1"/>
</dbReference>
<keyword evidence="7 8" id="KW-0472">Membrane</keyword>
<dbReference type="NCBIfam" id="TIGR01297">
    <property type="entry name" value="CDF"/>
    <property type="match status" value="1"/>
</dbReference>
<keyword evidence="11" id="KW-1185">Reference proteome</keyword>
<proteinExistence type="predicted"/>
<dbReference type="InterPro" id="IPR045316">
    <property type="entry name" value="Msc2-like"/>
</dbReference>
<dbReference type="GO" id="GO:0005385">
    <property type="term" value="F:zinc ion transmembrane transporter activity"/>
    <property type="evidence" value="ECO:0007669"/>
    <property type="project" value="InterPro"/>
</dbReference>
<dbReference type="InterPro" id="IPR027469">
    <property type="entry name" value="Cation_efflux_TMD_sf"/>
</dbReference>
<dbReference type="Proteomes" id="UP000502608">
    <property type="component" value="Chromosome"/>
</dbReference>
<feature type="domain" description="Cation efflux protein transmembrane" evidence="9">
    <location>
        <begin position="28"/>
        <end position="232"/>
    </location>
</feature>
<feature type="transmembrane region" description="Helical" evidence="8">
    <location>
        <begin position="175"/>
        <end position="195"/>
    </location>
</feature>
<dbReference type="KEGG" id="saes:HBH39_14265"/>
<evidence type="ECO:0000256" key="2">
    <source>
        <dbReference type="ARBA" id="ARBA00022448"/>
    </source>
</evidence>
<dbReference type="PANTHER" id="PTHR45755:SF4">
    <property type="entry name" value="ZINC TRANSPORTER 7"/>
    <property type="match status" value="1"/>
</dbReference>
<dbReference type="EMBL" id="CP050313">
    <property type="protein sequence ID" value="QIR15511.1"/>
    <property type="molecule type" value="Genomic_DNA"/>
</dbReference>
<dbReference type="RefSeq" id="WP_167679354.1">
    <property type="nucleotide sequence ID" value="NZ_CP050313.1"/>
</dbReference>
<keyword evidence="2" id="KW-0813">Transport</keyword>
<evidence type="ECO:0000256" key="6">
    <source>
        <dbReference type="ARBA" id="ARBA00023065"/>
    </source>
</evidence>
<evidence type="ECO:0000313" key="10">
    <source>
        <dbReference type="EMBL" id="QIR15511.1"/>
    </source>
</evidence>